<gene>
    <name evidence="3" type="ORF">Fot_48047</name>
</gene>
<evidence type="ECO:0000313" key="3">
    <source>
        <dbReference type="EMBL" id="KAL2479033.1"/>
    </source>
</evidence>
<feature type="region of interest" description="Disordered" evidence="1">
    <location>
        <begin position="84"/>
        <end position="200"/>
    </location>
</feature>
<accession>A0ABD1QU22</accession>
<organism evidence="3 4">
    <name type="scientific">Forsythia ovata</name>
    <dbReference type="NCBI Taxonomy" id="205694"/>
    <lineage>
        <taxon>Eukaryota</taxon>
        <taxon>Viridiplantae</taxon>
        <taxon>Streptophyta</taxon>
        <taxon>Embryophyta</taxon>
        <taxon>Tracheophyta</taxon>
        <taxon>Spermatophyta</taxon>
        <taxon>Magnoliopsida</taxon>
        <taxon>eudicotyledons</taxon>
        <taxon>Gunneridae</taxon>
        <taxon>Pentapetalae</taxon>
        <taxon>asterids</taxon>
        <taxon>lamiids</taxon>
        <taxon>Lamiales</taxon>
        <taxon>Oleaceae</taxon>
        <taxon>Forsythieae</taxon>
        <taxon>Forsythia</taxon>
    </lineage>
</organism>
<feature type="signal peptide" evidence="2">
    <location>
        <begin position="1"/>
        <end position="21"/>
    </location>
</feature>
<reference evidence="4" key="1">
    <citation type="submission" date="2024-07" db="EMBL/GenBank/DDBJ databases">
        <title>Two chromosome-level genome assemblies of Korean endemic species Abeliophyllum distichum and Forsythia ovata (Oleaceae).</title>
        <authorList>
            <person name="Jang H."/>
        </authorList>
    </citation>
    <scope>NUCLEOTIDE SEQUENCE [LARGE SCALE GENOMIC DNA]</scope>
</reference>
<evidence type="ECO:0000313" key="4">
    <source>
        <dbReference type="Proteomes" id="UP001604277"/>
    </source>
</evidence>
<evidence type="ECO:0000256" key="2">
    <source>
        <dbReference type="SAM" id="SignalP"/>
    </source>
</evidence>
<dbReference type="AlphaFoldDB" id="A0ABD1QU22"/>
<dbReference type="PRINTS" id="PR01217">
    <property type="entry name" value="PRICHEXTENSN"/>
</dbReference>
<proteinExistence type="predicted"/>
<dbReference type="Proteomes" id="UP001604277">
    <property type="component" value="Unassembled WGS sequence"/>
</dbReference>
<comment type="caution">
    <text evidence="3">The sequence shown here is derived from an EMBL/GenBank/DDBJ whole genome shotgun (WGS) entry which is preliminary data.</text>
</comment>
<evidence type="ECO:0000256" key="1">
    <source>
        <dbReference type="SAM" id="MobiDB-lite"/>
    </source>
</evidence>
<sequence>MELSSIIIIVLSCLAFSAIQARILLGDDQFMAKTIGDQRPLNPLPPPSLREAPPLSSSFLFSEELMENLRQWFITVANSGRLKPSFSDGNSCNKHESIAGVGRDPKPAPPSPKPAPGTRWKLPSPITTTGVGRDPKPAPPSPKPASGTRWKLPSPITTTGVGRDPEPAPPSPKPSPGTRWKLPSPITTTGVGRDPKPALGTRWKLTSFSTWKTRQDATL</sequence>
<feature type="chain" id="PRO_5044827709" evidence="2">
    <location>
        <begin position="22"/>
        <end position="219"/>
    </location>
</feature>
<keyword evidence="2" id="KW-0732">Signal</keyword>
<dbReference type="EMBL" id="JBFOLJ010000014">
    <property type="protein sequence ID" value="KAL2479033.1"/>
    <property type="molecule type" value="Genomic_DNA"/>
</dbReference>
<protein>
    <submittedName>
        <fullName evidence="3">Uncharacterized protein</fullName>
    </submittedName>
</protein>
<keyword evidence="4" id="KW-1185">Reference proteome</keyword>
<name>A0ABD1QU22_9LAMI</name>